<comment type="caution">
    <text evidence="3">The sequence shown here is derived from an EMBL/GenBank/DDBJ whole genome shotgun (WGS) entry which is preliminary data.</text>
</comment>
<dbReference type="GO" id="GO:0000160">
    <property type="term" value="P:phosphorelay signal transduction system"/>
    <property type="evidence" value="ECO:0007669"/>
    <property type="project" value="UniProtKB-KW"/>
</dbReference>
<dbReference type="AlphaFoldDB" id="A0A4V2UUT2"/>
<reference evidence="3 4" key="1">
    <citation type="submission" date="2019-03" db="EMBL/GenBank/DDBJ databases">
        <title>Genomic Encyclopedia of Type Strains, Phase IV (KMG-IV): sequencing the most valuable type-strain genomes for metagenomic binning, comparative biology and taxonomic classification.</title>
        <authorList>
            <person name="Goeker M."/>
        </authorList>
    </citation>
    <scope>NUCLEOTIDE SEQUENCE [LARGE SCALE GENOMIC DNA]</scope>
    <source>
        <strain evidence="3 4">DSM 21944</strain>
    </source>
</reference>
<dbReference type="Proteomes" id="UP000294599">
    <property type="component" value="Unassembled WGS sequence"/>
</dbReference>
<dbReference type="Gene3D" id="1.20.120.160">
    <property type="entry name" value="HPT domain"/>
    <property type="match status" value="1"/>
</dbReference>
<evidence type="ECO:0000256" key="1">
    <source>
        <dbReference type="ARBA" id="ARBA00023012"/>
    </source>
</evidence>
<accession>A0A4V2UUT2</accession>
<dbReference type="SUPFAM" id="SSF47226">
    <property type="entry name" value="Histidine-containing phosphotransfer domain, HPT domain"/>
    <property type="match status" value="1"/>
</dbReference>
<gene>
    <name evidence="3" type="ORF">EDC25_13018</name>
</gene>
<evidence type="ECO:0000313" key="4">
    <source>
        <dbReference type="Proteomes" id="UP000294599"/>
    </source>
</evidence>
<name>A0A4V2UUT2_9GAMM</name>
<protein>
    <submittedName>
        <fullName evidence="3">Hpt domain-containing protein</fullName>
    </submittedName>
</protein>
<dbReference type="RefSeq" id="WP_164484056.1">
    <property type="nucleotide sequence ID" value="NZ_JBHLWF010000030.1"/>
</dbReference>
<organism evidence="3 4">
    <name type="scientific">Pseudofulvimonas gallinarii</name>
    <dbReference type="NCBI Taxonomy" id="634155"/>
    <lineage>
        <taxon>Bacteria</taxon>
        <taxon>Pseudomonadati</taxon>
        <taxon>Pseudomonadota</taxon>
        <taxon>Gammaproteobacteria</taxon>
        <taxon>Lysobacterales</taxon>
        <taxon>Rhodanobacteraceae</taxon>
        <taxon>Pseudofulvimonas</taxon>
    </lineage>
</organism>
<dbReference type="Pfam" id="PF01627">
    <property type="entry name" value="Hpt"/>
    <property type="match status" value="1"/>
</dbReference>
<dbReference type="GO" id="GO:0004672">
    <property type="term" value="F:protein kinase activity"/>
    <property type="evidence" value="ECO:0007669"/>
    <property type="project" value="UniProtKB-ARBA"/>
</dbReference>
<evidence type="ECO:0000259" key="2">
    <source>
        <dbReference type="Pfam" id="PF01627"/>
    </source>
</evidence>
<sequence>MAESIDALHERYRASLADKADELETLWPLPTSSPARDRVTPLRQALHKLAGSAGSYGYAGIGSQARLLEQWLSAWGSGGPRPGARPPLRMSQAFLELIDLLRKTASTTP</sequence>
<feature type="domain" description="HPt" evidence="2">
    <location>
        <begin position="9"/>
        <end position="99"/>
    </location>
</feature>
<evidence type="ECO:0000313" key="3">
    <source>
        <dbReference type="EMBL" id="TCS93047.1"/>
    </source>
</evidence>
<keyword evidence="4" id="KW-1185">Reference proteome</keyword>
<proteinExistence type="predicted"/>
<dbReference type="InterPro" id="IPR008207">
    <property type="entry name" value="Sig_transdc_His_kin_Hpt_dom"/>
</dbReference>
<dbReference type="InterPro" id="IPR036641">
    <property type="entry name" value="HPT_dom_sf"/>
</dbReference>
<keyword evidence="1" id="KW-0902">Two-component regulatory system</keyword>
<dbReference type="EMBL" id="SMAF01000030">
    <property type="protein sequence ID" value="TCS93047.1"/>
    <property type="molecule type" value="Genomic_DNA"/>
</dbReference>